<dbReference type="Pfam" id="PF25583">
    <property type="entry name" value="WCX"/>
    <property type="match status" value="1"/>
</dbReference>
<name>A0A2Z4FMS8_9DELT</name>
<organism evidence="3 4">
    <name type="scientific">Bradymonas sediminis</name>
    <dbReference type="NCBI Taxonomy" id="1548548"/>
    <lineage>
        <taxon>Bacteria</taxon>
        <taxon>Deltaproteobacteria</taxon>
        <taxon>Bradymonadales</taxon>
        <taxon>Bradymonadaceae</taxon>
        <taxon>Bradymonas</taxon>
    </lineage>
</organism>
<dbReference type="RefSeq" id="WP_111335088.1">
    <property type="nucleotide sequence ID" value="NZ_CP030032.1"/>
</dbReference>
<dbReference type="PANTHER" id="PTHR34580">
    <property type="match status" value="1"/>
</dbReference>
<dbReference type="InterPro" id="IPR057727">
    <property type="entry name" value="WCX_dom"/>
</dbReference>
<sequence>MSARNTFAATRRSHAIMKWLQNGEDVTILRVVENFGIKYPQAREDLKLLEELYLLETHRQGRTKVWRWAEFNPQYISVATAAALELGSIALDLFHDTPYFQEIERLAQHCRERVGSPDSKQRVRLDRVSRALHLRRSWLPVDENAMTEHTEDILDAVFLGQRLAMQYSRADGALRHYIVTPRKLVWYEGRLWLLADHESRTKLYDVAGIVSLDALRAEAPAEDADAEGGADAGDDGVVEVDFGVDENGDIDLEKYFENAFGIYAQNYPVADVHLEVRNSWANYLRRYRIHPSQRIEEDPDTGGLHVHLRLGVCPEFRTFVLGMIPDVRVHAPIEFVEELDETIREWLESKAAQVEAT</sequence>
<evidence type="ECO:0000259" key="2">
    <source>
        <dbReference type="Pfam" id="PF25583"/>
    </source>
</evidence>
<evidence type="ECO:0000259" key="1">
    <source>
        <dbReference type="Pfam" id="PF13280"/>
    </source>
</evidence>
<dbReference type="EMBL" id="CP030032">
    <property type="protein sequence ID" value="AWV89978.1"/>
    <property type="molecule type" value="Genomic_DNA"/>
</dbReference>
<dbReference type="InterPro" id="IPR051534">
    <property type="entry name" value="CBASS_pafABC_assoc_protein"/>
</dbReference>
<evidence type="ECO:0000313" key="4">
    <source>
        <dbReference type="Proteomes" id="UP000249799"/>
    </source>
</evidence>
<gene>
    <name evidence="3" type="ORF">DN745_11775</name>
</gene>
<feature type="domain" description="WCX" evidence="2">
    <location>
        <begin position="271"/>
        <end position="347"/>
    </location>
</feature>
<dbReference type="Proteomes" id="UP000249799">
    <property type="component" value="Chromosome"/>
</dbReference>
<protein>
    <submittedName>
        <fullName evidence="3">Uncharacterized protein</fullName>
    </submittedName>
</protein>
<dbReference type="Pfam" id="PF13280">
    <property type="entry name" value="WYL"/>
    <property type="match status" value="1"/>
</dbReference>
<dbReference type="KEGG" id="bsed:DN745_11775"/>
<evidence type="ECO:0000313" key="3">
    <source>
        <dbReference type="EMBL" id="AWV89978.1"/>
    </source>
</evidence>
<dbReference type="SUPFAM" id="SSF46785">
    <property type="entry name" value="Winged helix' DNA-binding domain"/>
    <property type="match status" value="1"/>
</dbReference>
<dbReference type="OrthoDB" id="5488854at2"/>
<dbReference type="InterPro" id="IPR026881">
    <property type="entry name" value="WYL_dom"/>
</dbReference>
<reference evidence="3 4" key="1">
    <citation type="submission" date="2018-06" db="EMBL/GenBank/DDBJ databases">
        <title>Lujinxingia sediminis gen. nov. sp. nov., a new facultative anaerobic member of the class Deltaproteobacteria, and proposal of Lujinxingaceae fam. nov.</title>
        <authorList>
            <person name="Guo L.-Y."/>
            <person name="Li C.-M."/>
            <person name="Wang S."/>
            <person name="Du Z.-J."/>
        </authorList>
    </citation>
    <scope>NUCLEOTIDE SEQUENCE [LARGE SCALE GENOMIC DNA]</scope>
    <source>
        <strain evidence="3 4">FA350</strain>
    </source>
</reference>
<dbReference type="PANTHER" id="PTHR34580:SF1">
    <property type="entry name" value="PROTEIN PAFC"/>
    <property type="match status" value="1"/>
</dbReference>
<proteinExistence type="predicted"/>
<dbReference type="InterPro" id="IPR036390">
    <property type="entry name" value="WH_DNA-bd_sf"/>
</dbReference>
<dbReference type="AlphaFoldDB" id="A0A2Z4FMS8"/>
<keyword evidence="4" id="KW-1185">Reference proteome</keyword>
<accession>A0A2Z4FMS8</accession>
<feature type="domain" description="WYL" evidence="1">
    <location>
        <begin position="149"/>
        <end position="200"/>
    </location>
</feature>